<proteinExistence type="predicted"/>
<dbReference type="PANTHER" id="PTHR35580:SF1">
    <property type="entry name" value="PHYTASE-LIKE DOMAIN-CONTAINING PROTEIN"/>
    <property type="match status" value="1"/>
</dbReference>
<gene>
    <name evidence="2" type="ORF">JCM21142_104294</name>
</gene>
<dbReference type="Pfam" id="PF06739">
    <property type="entry name" value="SBBP"/>
    <property type="match status" value="1"/>
</dbReference>
<dbReference type="Pfam" id="PF18962">
    <property type="entry name" value="Por_Secre_tail"/>
    <property type="match status" value="1"/>
</dbReference>
<comment type="caution">
    <text evidence="2">The sequence shown here is derived from an EMBL/GenBank/DDBJ whole genome shotgun (WGS) entry which is preliminary data.</text>
</comment>
<name>W7YSV7_9BACT</name>
<evidence type="ECO:0000313" key="2">
    <source>
        <dbReference type="EMBL" id="GAF05554.1"/>
    </source>
</evidence>
<evidence type="ECO:0000259" key="1">
    <source>
        <dbReference type="Pfam" id="PF18962"/>
    </source>
</evidence>
<dbReference type="InterPro" id="IPR026444">
    <property type="entry name" value="Secre_tail"/>
</dbReference>
<keyword evidence="3" id="KW-1185">Reference proteome</keyword>
<dbReference type="EMBL" id="BAMD01000096">
    <property type="protein sequence ID" value="GAF05554.1"/>
    <property type="molecule type" value="Genomic_DNA"/>
</dbReference>
<dbReference type="InterPro" id="IPR010620">
    <property type="entry name" value="SBBP_repeat"/>
</dbReference>
<dbReference type="AlphaFoldDB" id="W7YSV7"/>
<dbReference type="STRING" id="869213.GCA_000517085_03478"/>
<dbReference type="SUPFAM" id="SSF101898">
    <property type="entry name" value="NHL repeat"/>
    <property type="match status" value="1"/>
</dbReference>
<dbReference type="SUPFAM" id="SSF63829">
    <property type="entry name" value="Calcium-dependent phosphotriesterase"/>
    <property type="match status" value="1"/>
</dbReference>
<dbReference type="eggNOG" id="COG3291">
    <property type="taxonomic scope" value="Bacteria"/>
</dbReference>
<dbReference type="eggNOG" id="COG3420">
    <property type="taxonomic scope" value="Bacteria"/>
</dbReference>
<organism evidence="2 3">
    <name type="scientific">Saccharicrinis fermentans DSM 9555 = JCM 21142</name>
    <dbReference type="NCBI Taxonomy" id="869213"/>
    <lineage>
        <taxon>Bacteria</taxon>
        <taxon>Pseudomonadati</taxon>
        <taxon>Bacteroidota</taxon>
        <taxon>Bacteroidia</taxon>
        <taxon>Marinilabiliales</taxon>
        <taxon>Marinilabiliaceae</taxon>
        <taxon>Saccharicrinis</taxon>
    </lineage>
</organism>
<accession>W7YSV7</accession>
<feature type="domain" description="Secretion system C-terminal sorting" evidence="1">
    <location>
        <begin position="629"/>
        <end position="704"/>
    </location>
</feature>
<sequence length="706" mass="78414">MLQKHLTKTPNMKNLTPIWVGILLMLSITVNAQNPQKIYHWMQQLGGPGWDIPTSITTDSKNNVYVAGSFTERLQCNKKEIKSEGNHDIYVARFTQDGRLQWLWQAGGLYMDNISAIYPAPDNDLYITGIIQGEMKFGKQKIQGESKKLFVARINKRGKADWVHTIPFYYAASGYLMDADIQGNVIVGGVFSDTLHCATGDLISKGHNDMFVARIMPDGTVDNIVQLGGEGKEKLSALSVDSLNHIYIAGKNEKAFQAGYLEITASSKQQKSNSFIMQLDSMLMGIWSKPFNSPSYVDITGMACDKQNQLLLSGSFNQELLVDTLQFDSKGLTDFFVCKADSTGNINWLKTFGGKYSDRCRDLKLNMFGGAMVTGSFNDTLQMDSIQINTVSEYSEAFIAQLDTSGMVIWAEAMHGKGGSASNGGALDTKGNLYLMGSFNGSLSAGGSEIETLGDEDIFVAKYYNCPPVASAINSPGYLCQGSIAELSIGKGYMNIIWNDTLQNVESIHIDAPGDYYVTMVDKRGCVISDTVTITEVPTLEFSLGRDTAMLISEKLELIGPDNAFAYLWNDNTNLQTQIAYSNNHAGIYGYKLTITDSLGCQWSDSIRIEFYEELDYADLTEGERLVTIYPIPVKESFTWRFETTEEVKMTVEIVDGAGIIHYHQKIDRYLPGEQKKVEARNLNPGIYFFTIISNGKRLTKKFVKN</sequence>
<dbReference type="Proteomes" id="UP000019402">
    <property type="component" value="Unassembled WGS sequence"/>
</dbReference>
<protein>
    <recommendedName>
        <fullName evidence="1">Secretion system C-terminal sorting domain-containing protein</fullName>
    </recommendedName>
</protein>
<reference evidence="2 3" key="1">
    <citation type="journal article" date="2014" name="Genome Announc.">
        <title>Draft Genome Sequence of Cytophaga fermentans JCM 21142T, a Facultative Anaerobe Isolated from Marine Mud.</title>
        <authorList>
            <person name="Starns D."/>
            <person name="Oshima K."/>
            <person name="Suda W."/>
            <person name="Iino T."/>
            <person name="Yuki M."/>
            <person name="Inoue J."/>
            <person name="Kitamura K."/>
            <person name="Iida T."/>
            <person name="Darby A."/>
            <person name="Hattori M."/>
            <person name="Ohkuma M."/>
        </authorList>
    </citation>
    <scope>NUCLEOTIDE SEQUENCE [LARGE SCALE GENOMIC DNA]</scope>
    <source>
        <strain evidence="2 3">JCM 21142</strain>
    </source>
</reference>
<dbReference type="NCBIfam" id="TIGR04183">
    <property type="entry name" value="Por_Secre_tail"/>
    <property type="match status" value="1"/>
</dbReference>
<evidence type="ECO:0000313" key="3">
    <source>
        <dbReference type="Proteomes" id="UP000019402"/>
    </source>
</evidence>
<dbReference type="PANTHER" id="PTHR35580">
    <property type="entry name" value="CELL SURFACE GLYCOPROTEIN (S-LAYER PROTEIN)-LIKE PROTEIN"/>
    <property type="match status" value="1"/>
</dbReference>
<dbReference type="InterPro" id="IPR052918">
    <property type="entry name" value="Motility_Chemotaxis_Reg"/>
</dbReference>